<evidence type="ECO:0000313" key="18">
    <source>
        <dbReference type="Proteomes" id="UP001107558"/>
    </source>
</evidence>
<dbReference type="PANTHER" id="PTHR47049">
    <property type="entry name" value="PIEZO-TYPE MECHANOSENSITIVE ION CHANNEL HOMOLOG"/>
    <property type="match status" value="1"/>
</dbReference>
<feature type="transmembrane region" description="Helical" evidence="11">
    <location>
        <begin position="115"/>
        <end position="136"/>
    </location>
</feature>
<keyword evidence="9" id="KW-0407">Ion channel</keyword>
<feature type="transmembrane region" description="Helical" evidence="11">
    <location>
        <begin position="918"/>
        <end position="937"/>
    </location>
</feature>
<feature type="region of interest" description="Disordered" evidence="10">
    <location>
        <begin position="342"/>
        <end position="371"/>
    </location>
</feature>
<evidence type="ECO:0000313" key="17">
    <source>
        <dbReference type="EMBL" id="KAG5675806.1"/>
    </source>
</evidence>
<evidence type="ECO:0000256" key="4">
    <source>
        <dbReference type="ARBA" id="ARBA00022475"/>
    </source>
</evidence>
<dbReference type="Pfam" id="PF12166">
    <property type="entry name" value="Piezo_cap"/>
    <property type="match status" value="1"/>
</dbReference>
<evidence type="ECO:0000256" key="7">
    <source>
        <dbReference type="ARBA" id="ARBA00023065"/>
    </source>
</evidence>
<dbReference type="InterPro" id="IPR056768">
    <property type="entry name" value="THU_Piezo"/>
</dbReference>
<feature type="transmembrane region" description="Helical" evidence="11">
    <location>
        <begin position="304"/>
        <end position="324"/>
    </location>
</feature>
<evidence type="ECO:0000256" key="2">
    <source>
        <dbReference type="ARBA" id="ARBA00007821"/>
    </source>
</evidence>
<feature type="transmembrane region" description="Helical" evidence="11">
    <location>
        <begin position="192"/>
        <end position="216"/>
    </location>
</feature>
<dbReference type="GO" id="GO:0008381">
    <property type="term" value="F:mechanosensitive monoatomic ion channel activity"/>
    <property type="evidence" value="ECO:0007669"/>
    <property type="project" value="InterPro"/>
</dbReference>
<comment type="subcellular location">
    <subcellularLocation>
        <location evidence="1">Cell membrane</location>
        <topology evidence="1">Multi-pass membrane protein</topology>
    </subcellularLocation>
</comment>
<keyword evidence="4" id="KW-1003">Cell membrane</keyword>
<evidence type="ECO:0000256" key="11">
    <source>
        <dbReference type="SAM" id="Phobius"/>
    </source>
</evidence>
<keyword evidence="5 11" id="KW-0812">Transmembrane</keyword>
<evidence type="ECO:0000256" key="9">
    <source>
        <dbReference type="ARBA" id="ARBA00023303"/>
    </source>
</evidence>
<feature type="domain" description="Piezo TM1-24" evidence="15">
    <location>
        <begin position="26"/>
        <end position="723"/>
    </location>
</feature>
<keyword evidence="7" id="KW-0406">Ion transport</keyword>
<feature type="transmembrane region" description="Helical" evidence="11">
    <location>
        <begin position="1210"/>
        <end position="1234"/>
    </location>
</feature>
<dbReference type="InterPro" id="IPR031334">
    <property type="entry name" value="Piezo_cap_dom"/>
</dbReference>
<evidence type="ECO:0000259" key="14">
    <source>
        <dbReference type="Pfam" id="PF23188"/>
    </source>
</evidence>
<dbReference type="Proteomes" id="UP001107558">
    <property type="component" value="Chromosome 2"/>
</dbReference>
<feature type="transmembrane region" description="Helical" evidence="11">
    <location>
        <begin position="590"/>
        <end position="612"/>
    </location>
</feature>
<feature type="transmembrane region" description="Helical" evidence="11">
    <location>
        <begin position="236"/>
        <end position="255"/>
    </location>
</feature>
<name>A0A9J6C2S6_POLVA</name>
<feature type="transmembrane region" description="Helical" evidence="11">
    <location>
        <begin position="2305"/>
        <end position="2327"/>
    </location>
</feature>
<feature type="transmembrane region" description="Helical" evidence="11">
    <location>
        <begin position="972"/>
        <end position="991"/>
    </location>
</feature>
<keyword evidence="6 11" id="KW-1133">Transmembrane helix</keyword>
<feature type="region of interest" description="Disordered" evidence="10">
    <location>
        <begin position="1501"/>
        <end position="1598"/>
    </location>
</feature>
<feature type="domain" description="Piezo non-specific cation channel cap" evidence="12">
    <location>
        <begin position="2578"/>
        <end position="2885"/>
    </location>
</feature>
<feature type="transmembrane region" description="Helical" evidence="11">
    <location>
        <begin position="2347"/>
        <end position="2367"/>
    </location>
</feature>
<dbReference type="GO" id="GO:0005886">
    <property type="term" value="C:plasma membrane"/>
    <property type="evidence" value="ECO:0007669"/>
    <property type="project" value="UniProtKB-SubCell"/>
</dbReference>
<dbReference type="InterPro" id="IPR056769">
    <property type="entry name" value="Piezo_TM1-24"/>
</dbReference>
<feature type="domain" description="Piezo TM25-28" evidence="13">
    <location>
        <begin position="1134"/>
        <end position="1377"/>
    </location>
</feature>
<feature type="transmembrane region" description="Helical" evidence="11">
    <location>
        <begin position="1082"/>
        <end position="1100"/>
    </location>
</feature>
<feature type="transmembrane region" description="Helical" evidence="11">
    <location>
        <begin position="618"/>
        <end position="638"/>
    </location>
</feature>
<feature type="transmembrane region" description="Helical" evidence="11">
    <location>
        <begin position="59"/>
        <end position="81"/>
    </location>
</feature>
<organism evidence="17 18">
    <name type="scientific">Polypedilum vanderplanki</name>
    <name type="common">Sleeping chironomid midge</name>
    <dbReference type="NCBI Taxonomy" id="319348"/>
    <lineage>
        <taxon>Eukaryota</taxon>
        <taxon>Metazoa</taxon>
        <taxon>Ecdysozoa</taxon>
        <taxon>Arthropoda</taxon>
        <taxon>Hexapoda</taxon>
        <taxon>Insecta</taxon>
        <taxon>Pterygota</taxon>
        <taxon>Neoptera</taxon>
        <taxon>Endopterygota</taxon>
        <taxon>Diptera</taxon>
        <taxon>Nematocera</taxon>
        <taxon>Chironomoidea</taxon>
        <taxon>Chironomidae</taxon>
        <taxon>Chironominae</taxon>
        <taxon>Polypedilum</taxon>
        <taxon>Polypedilum</taxon>
    </lineage>
</organism>
<keyword evidence="8 11" id="KW-0472">Membrane</keyword>
<feature type="transmembrane region" description="Helical" evidence="11">
    <location>
        <begin position="791"/>
        <end position="810"/>
    </location>
</feature>
<comment type="similarity">
    <text evidence="2">Belongs to the PIEZO (TC 1.A.75) family.</text>
</comment>
<reference evidence="17" key="1">
    <citation type="submission" date="2021-03" db="EMBL/GenBank/DDBJ databases">
        <title>Chromosome level genome of the anhydrobiotic midge Polypedilum vanderplanki.</title>
        <authorList>
            <person name="Yoshida Y."/>
            <person name="Kikawada T."/>
            <person name="Gusev O."/>
        </authorList>
    </citation>
    <scope>NUCLEOTIDE SEQUENCE</scope>
    <source>
        <strain evidence="17">NIAS01</strain>
        <tissue evidence="17">Whole body or cell culture</tissue>
    </source>
</reference>
<feature type="transmembrane region" description="Helical" evidence="11">
    <location>
        <begin position="2409"/>
        <end position="2426"/>
    </location>
</feature>
<feature type="compositionally biased region" description="Basic and acidic residues" evidence="10">
    <location>
        <begin position="1558"/>
        <end position="1568"/>
    </location>
</feature>
<feature type="transmembrane region" description="Helical" evidence="11">
    <location>
        <begin position="30"/>
        <end position="47"/>
    </location>
</feature>
<feature type="transmembrane region" description="Helical" evidence="11">
    <location>
        <begin position="2518"/>
        <end position="2541"/>
    </location>
</feature>
<feature type="transmembrane region" description="Helical" evidence="11">
    <location>
        <begin position="1179"/>
        <end position="1198"/>
    </location>
</feature>
<feature type="transmembrane region" description="Helical" evidence="11">
    <location>
        <begin position="696"/>
        <end position="716"/>
    </location>
</feature>
<feature type="transmembrane region" description="Helical" evidence="11">
    <location>
        <begin position="1026"/>
        <end position="1054"/>
    </location>
</feature>
<feature type="transmembrane region" description="Helical" evidence="11">
    <location>
        <begin position="465"/>
        <end position="482"/>
    </location>
</feature>
<comment type="caution">
    <text evidence="17">The sequence shown here is derived from an EMBL/GenBank/DDBJ whole genome shotgun (WGS) entry which is preliminary data.</text>
</comment>
<dbReference type="PANTHER" id="PTHR47049:SF2">
    <property type="entry name" value="PIEZO-TYPE MECHANOSENSITIVE ION CHANNEL HOMOLOG"/>
    <property type="match status" value="1"/>
</dbReference>
<dbReference type="EMBL" id="JADBJN010000002">
    <property type="protein sequence ID" value="KAG5675806.1"/>
    <property type="molecule type" value="Genomic_DNA"/>
</dbReference>
<feature type="transmembrane region" description="Helical" evidence="11">
    <location>
        <begin position="2438"/>
        <end position="2461"/>
    </location>
</feature>
<feature type="region of interest" description="Disordered" evidence="10">
    <location>
        <begin position="1677"/>
        <end position="1836"/>
    </location>
</feature>
<dbReference type="Pfam" id="PF15917">
    <property type="entry name" value="Piezo_TM25-28"/>
    <property type="match status" value="1"/>
</dbReference>
<evidence type="ECO:0000256" key="8">
    <source>
        <dbReference type="ARBA" id="ARBA00023136"/>
    </source>
</evidence>
<feature type="compositionally biased region" description="Low complexity" evidence="10">
    <location>
        <begin position="1735"/>
        <end position="1747"/>
    </location>
</feature>
<feature type="compositionally biased region" description="Basic and acidic residues" evidence="10">
    <location>
        <begin position="2899"/>
        <end position="2910"/>
    </location>
</feature>
<evidence type="ECO:0000259" key="12">
    <source>
        <dbReference type="Pfam" id="PF12166"/>
    </source>
</evidence>
<evidence type="ECO:0000256" key="6">
    <source>
        <dbReference type="ARBA" id="ARBA00022989"/>
    </source>
</evidence>
<gene>
    <name evidence="17" type="ORF">PVAND_005679</name>
</gene>
<evidence type="ECO:0000259" key="15">
    <source>
        <dbReference type="Pfam" id="PF24871"/>
    </source>
</evidence>
<feature type="transmembrane region" description="Helical" evidence="11">
    <location>
        <begin position="850"/>
        <end position="871"/>
    </location>
</feature>
<evidence type="ECO:0000259" key="16">
    <source>
        <dbReference type="Pfam" id="PF24874"/>
    </source>
</evidence>
<feature type="transmembrane region" description="Helical" evidence="11">
    <location>
        <begin position="433"/>
        <end position="453"/>
    </location>
</feature>
<feature type="transmembrane region" description="Helical" evidence="11">
    <location>
        <begin position="511"/>
        <end position="533"/>
    </location>
</feature>
<feature type="domain" description="Piezo THU9 and anchor" evidence="16">
    <location>
        <begin position="2304"/>
        <end position="2540"/>
    </location>
</feature>
<feature type="compositionally biased region" description="Polar residues" evidence="10">
    <location>
        <begin position="1527"/>
        <end position="1553"/>
    </location>
</feature>
<dbReference type="InterPro" id="IPR031805">
    <property type="entry name" value="Piezo_TM25-28"/>
</dbReference>
<evidence type="ECO:0000256" key="3">
    <source>
        <dbReference type="ARBA" id="ARBA00022448"/>
    </source>
</evidence>
<keyword evidence="18" id="KW-1185">Reference proteome</keyword>
<evidence type="ECO:0000259" key="13">
    <source>
        <dbReference type="Pfam" id="PF15917"/>
    </source>
</evidence>
<protein>
    <recommendedName>
        <fullName evidence="19">Piezo-type mechanosensitive ion channel component</fullName>
    </recommendedName>
</protein>
<feature type="region of interest" description="Disordered" evidence="10">
    <location>
        <begin position="2884"/>
        <end position="2910"/>
    </location>
</feature>
<feature type="transmembrane region" description="Helical" evidence="11">
    <location>
        <begin position="645"/>
        <end position="663"/>
    </location>
</feature>
<feature type="transmembrane region" description="Helical" evidence="11">
    <location>
        <begin position="997"/>
        <end position="1014"/>
    </location>
</feature>
<evidence type="ECO:0000256" key="1">
    <source>
        <dbReference type="ARBA" id="ARBA00004651"/>
    </source>
</evidence>
<accession>A0A9J6C2S6</accession>
<evidence type="ECO:0008006" key="19">
    <source>
        <dbReference type="Google" id="ProtNLM"/>
    </source>
</evidence>
<dbReference type="InterPro" id="IPR027272">
    <property type="entry name" value="Piezo"/>
</dbReference>
<evidence type="ECO:0000256" key="10">
    <source>
        <dbReference type="SAM" id="MobiDB-lite"/>
    </source>
</evidence>
<feature type="transmembrane region" description="Helical" evidence="11">
    <location>
        <begin position="1154"/>
        <end position="1173"/>
    </location>
</feature>
<feature type="transmembrane region" description="Helical" evidence="11">
    <location>
        <begin position="2135"/>
        <end position="2157"/>
    </location>
</feature>
<dbReference type="OrthoDB" id="303066at2759"/>
<feature type="transmembrane region" description="Helical" evidence="11">
    <location>
        <begin position="2792"/>
        <end position="2816"/>
    </location>
</feature>
<dbReference type="InterPro" id="IPR056770">
    <property type="entry name" value="Piezo_THU9_anchor"/>
</dbReference>
<feature type="domain" description="Piezo transmembrane helical unit" evidence="14">
    <location>
        <begin position="2090"/>
        <end position="2206"/>
    </location>
</feature>
<evidence type="ECO:0000256" key="5">
    <source>
        <dbReference type="ARBA" id="ARBA00022692"/>
    </source>
</evidence>
<dbReference type="Pfam" id="PF24874">
    <property type="entry name" value="Piezo_THU9_anchor"/>
    <property type="match status" value="1"/>
</dbReference>
<dbReference type="Pfam" id="PF24871">
    <property type="entry name" value="Piezo_TM1-24"/>
    <property type="match status" value="1"/>
</dbReference>
<keyword evidence="3" id="KW-0813">Transport</keyword>
<feature type="compositionally biased region" description="Basic and acidic residues" evidence="10">
    <location>
        <begin position="1757"/>
        <end position="1769"/>
    </location>
</feature>
<feature type="transmembrane region" description="Helical" evidence="11">
    <location>
        <begin position="816"/>
        <end position="838"/>
    </location>
</feature>
<sequence length="2910" mass="332665">MANYIVCVIVQRLILPIVLSICCLLRPTGLSLPYLLLLFYLPFIPVANHRSIKGHTGFYLLLLICISVLLCLVQIAFQIFLAVVGNEIIEKCQLLEIILRHVGLVRLDELDVLSIIQWLAPEIISVFGSIIIYIILRKGSNVNMEALNNEPMSPGEVNIANGTEQQQQQQTQLPNTEFDIEKWRILVRAGKIFSLLVLCATGALQPSVLSVIYYLTFLFAATWWGMNRQLERGFGIVLRVISVFMMLHITTFLTYQNPWPQEFVPPNSTLQRVLGIAPIYSSSCDNSTDIRVINFNFDLDLDHYLNPIALIICYIIIGLTSVLLLDPQGYVRKVCPERLTSEEPNERTPLMRSGTRRVADSKPDAPSVTNKDDTIQMHQIGEKIVLTEKDEEEDDEQSAGFCEQLALAASSIADFIYKNSYIFTNVVMMSWSIIYHSWLGFVLLIWANLIWVIPNQRKNMLGSSPFLVIYAEILLLITYLYGMDLNLDELPADNPSDSNATFFKEIGLVRYYHYPIGPIMMKSVFTVMFLSSLRQMIQENKAKKQNTALADMVAPLQLTVSAATAREGIQKKAEKESVFITKAAKFINTFLIKFWIIIVAITLFVCGITGQQMTVFRIAYMALFLIFVLTFQFSYSVWRKFMYGFWLLVILYSMIILILVYTYQFKKTKEYIDTYLGIDEKLQHDLGLEQYNAKQLFLHLVTPTLIVIITVIQLHYCHVKFLEMSEIPESPPDDTSKTSSVAYGTFVASGRSDNENDDEDRDITEESEDFLNEIKIRKLSRQEIQSAAKRLLHKLMHFGEILLLFLEIHYYKIMLISVFLLAVNNVELLHFAFVILGVAGLRAKTESQFLVTRIGSLISSILLITTMIYQVDYIEEINYESNCNGTLSNTTDVTNNAIWIGFKKATSQKKLGNLIRPYLIYIVIVSIHSFITLYQTIKRIKQNKPPRTPTVVFKNIKRADADRDIPHLIKYLINYGFYKFGIEICLIGYLIVIGYRMDIVACCYAIWLCFLYKIERTHARKIWNYAIYFLIISIPIQYLSLIGLPPGLCINYAWKNVPLLKDFNNFAFLPDTSLAFKFKSKLLILDFILLLMMCRQLIIFRIETRYENSVTNYPGGSNQSVLKDIDQLGTVPFINPTHDFIDKIRNYLDIIKRFVFVIFFWATLAIVFLTGASRVNLLSLGYIIGSFYFLWLGTDFYLRPIYVILRWWNYLIAYNVTVVVIKTLIQLVGCLLIRQVAKPDNNYYCPIVQLFGITCICATKYPDGEELIRVCDVPLEDSGLFWDGVCFAFLILQRRMFSSHYFCHVINEAKASLILASRGNELIEELRKKEMAQEAEREAQILQKIKMKMDRIKATQQRILEENEPKTHAAEGAAPLARAQSLSSAIGYHTPVEDEDDDDDVDDVAESMFVEGEGLSEIPTDLPGISISRGESFIGTTQAPSPSSAVMTISLDAYLDPTKISYGSPADYDMPRISSPDETFPVFSPPPLDDRDSQTIDQNMLVPPNMNGGQGTSGTVGTSGRRHRRLSSLNTVSWPNPNELTVSPRQRRMSTVDSLEVDEAKDMDDEKSLISPRIKSPRRKSSYSTSIAPDELTLDPSSRRRSSFVTSWAIDDDDDEGLTTTRASRRRKYSWGPVGESCFRDSIRSASSRSPVSHHESIRSGDYYMFEDIEDEFELDLIHQRDSDDEEEKKSATRRRLSKKMNFSQYLNKMKEDSEKERLEQLEQEEIEKKKLMSRRSSSPLLRHSASQLPDYSVAERSAHSEPIPKHTFDPSSSYDDETEGLIQHDGARPSTSRGFRDDEDSSIIDERSKLIKDRDQKESDDSKEEEEKKETEAEKKRKIMMKKLMRIPELLSSILVSLTLRLHRVSRSYRYVMRVLAREKKTLKHSPNFGAGFRSGANMIWTPIQHAKTTKESPAESGSSTTAAPVQEIVVSKSSHSDSDSLSSSNCIAQADDSLKLTLDDRTDRELSMISSPAQFSTSEGLHPMGGIGAAFALMQRDRAPPPSEVEEIRRSSWIAPEIRILAPSLERGIDDDSETPFKYGSLESIDSQPKDVILKIDDEEQQADEDDFASKEHNIIVELIHALWYVVLSHTDFICYAMVFLNQINNASILSLPLPLMVLLWGTLTFPRPSKTFWVTLIAYTQAVVLIKCLCQFEFTDRIELNRPFAPSKILGIEKKDGYATYDLMLLLVVFCHRIILKSLGLWKSEVPEKTIVPGEKYKLELVNKEIAKESKDIVLINEKKPDENGKSVRVVDDKDTVIVEETVEEPEGWLGMIKISCQKYLSSIKEFVNQLFDRQSKKSADVYGFLFLCDFINFFVILFGFSAFGSQEGDGGVLSYFEENKVPVTFLLMLIIQFFLIVIDRALYLRKNMFGKIIFQIILIIGLHIWMFFVLPATTERSFNSNKPPIYYYLIKCLHLLFSAYQIRCGYPSRILGNFLTKGFTMLNFAGFKVFMNIPFLMELRTLMDWVWTDTSMTLFDWLKMEDIFANIYQLKCSRQMESDLPAPRGQKKGSVVKYAMGGGMILGIIAVIWFPLALFAFSNTVGEPNRPEDVTISLRIGPYEPIYAMSAQGADIIEMQENDWDAFQRRYIKHKAAITFLSNYEPSDVAAIKLGANSSTTWNISPPDKERLLEDLYENRTLTSRFKYFIKRKSHSKENPGSADDEHTFDFKGNDTIGLQLRKMLETSTGNVTMPFMMPKFLKVKNSGLLRPAHQLIITKSTNEPDLEDDDDKRNFRNLTLRIYQGASESSVQFWWEVTESCNEVYYTDTAGNDLYADCKNYIMMYTFNDKIFPSTISSIAAGGIIGLYTTLIFVFSRMLRSTIFSGSSNKIMFEDLPYVDRILQLCLDIYLVRESFEFGLEEDLFAKLIFLYRSPETMIKWTRPKNEKNEDDTDSISDDTKNSLKKKNE</sequence>
<feature type="compositionally biased region" description="Basic and acidic residues" evidence="10">
    <location>
        <begin position="1805"/>
        <end position="1836"/>
    </location>
</feature>
<dbReference type="Pfam" id="PF23188">
    <property type="entry name" value="THU_Piezo1"/>
    <property type="match status" value="1"/>
</dbReference>
<feature type="compositionally biased region" description="Basic and acidic residues" evidence="10">
    <location>
        <begin position="1709"/>
        <end position="1731"/>
    </location>
</feature>
<feature type="transmembrane region" description="Helical" evidence="11">
    <location>
        <begin position="2376"/>
        <end position="2397"/>
    </location>
</feature>
<feature type="transmembrane region" description="Helical" evidence="11">
    <location>
        <begin position="2084"/>
        <end position="2103"/>
    </location>
</feature>
<proteinExistence type="inferred from homology"/>
<feature type="transmembrane region" description="Helical" evidence="11">
    <location>
        <begin position="2109"/>
        <end position="2128"/>
    </location>
</feature>